<dbReference type="OrthoDB" id="10687085at2759"/>
<evidence type="ECO:0000313" key="2">
    <source>
        <dbReference type="EMBL" id="CAG8558946.1"/>
    </source>
</evidence>
<organism evidence="2 3">
    <name type="scientific">Paraglomus occultum</name>
    <dbReference type="NCBI Taxonomy" id="144539"/>
    <lineage>
        <taxon>Eukaryota</taxon>
        <taxon>Fungi</taxon>
        <taxon>Fungi incertae sedis</taxon>
        <taxon>Mucoromycota</taxon>
        <taxon>Glomeromycotina</taxon>
        <taxon>Glomeromycetes</taxon>
        <taxon>Paraglomerales</taxon>
        <taxon>Paraglomeraceae</taxon>
        <taxon>Paraglomus</taxon>
    </lineage>
</organism>
<feature type="compositionally biased region" description="Polar residues" evidence="1">
    <location>
        <begin position="150"/>
        <end position="165"/>
    </location>
</feature>
<dbReference type="Proteomes" id="UP000789572">
    <property type="component" value="Unassembled WGS sequence"/>
</dbReference>
<feature type="compositionally biased region" description="Low complexity" evidence="1">
    <location>
        <begin position="166"/>
        <end position="187"/>
    </location>
</feature>
<feature type="compositionally biased region" description="Polar residues" evidence="1">
    <location>
        <begin position="74"/>
        <end position="88"/>
    </location>
</feature>
<feature type="compositionally biased region" description="Polar residues" evidence="1">
    <location>
        <begin position="188"/>
        <end position="203"/>
    </location>
</feature>
<feature type="non-terminal residue" evidence="2">
    <location>
        <position position="1"/>
    </location>
</feature>
<feature type="region of interest" description="Disordered" evidence="1">
    <location>
        <begin position="61"/>
        <end position="88"/>
    </location>
</feature>
<evidence type="ECO:0000313" key="3">
    <source>
        <dbReference type="Proteomes" id="UP000789572"/>
    </source>
</evidence>
<sequence>MSKFKNGLAVDRDIDDPMRRPRPVSQEGYYYPPEHVDSQNGRYQLHAMRQYGSSASLEVRKEYNKEQRERDFFPSQSPPQQYNGSSSAFGHESVLSARAPSVFSDYDVSDYYYSTRNSSLQTETMANSETPYGDTLFPPENGSSSPSSLLVPQQTNGQRQMPNPASQYQYESQYYSPSSPNSNLNYPLHSQTASSLSSNTTDNMGPIPARNSSRQVRDAGNKKKSPIRNQESLTDPFV</sequence>
<keyword evidence="3" id="KW-1185">Reference proteome</keyword>
<accession>A0A9N9BCF3</accession>
<feature type="compositionally biased region" description="Polar residues" evidence="1">
    <location>
        <begin position="227"/>
        <end position="238"/>
    </location>
</feature>
<feature type="compositionally biased region" description="Basic and acidic residues" evidence="1">
    <location>
        <begin position="10"/>
        <end position="19"/>
    </location>
</feature>
<feature type="region of interest" description="Disordered" evidence="1">
    <location>
        <begin position="1"/>
        <end position="38"/>
    </location>
</feature>
<feature type="compositionally biased region" description="Polar residues" evidence="1">
    <location>
        <begin position="118"/>
        <end position="130"/>
    </location>
</feature>
<feature type="compositionally biased region" description="Basic and acidic residues" evidence="1">
    <location>
        <begin position="61"/>
        <end position="72"/>
    </location>
</feature>
<comment type="caution">
    <text evidence="2">The sequence shown here is derived from an EMBL/GenBank/DDBJ whole genome shotgun (WGS) entry which is preliminary data.</text>
</comment>
<proteinExistence type="predicted"/>
<gene>
    <name evidence="2" type="ORF">POCULU_LOCUS5411</name>
</gene>
<protein>
    <submittedName>
        <fullName evidence="2">2001_t:CDS:1</fullName>
    </submittedName>
</protein>
<dbReference type="EMBL" id="CAJVPJ010000825">
    <property type="protein sequence ID" value="CAG8558946.1"/>
    <property type="molecule type" value="Genomic_DNA"/>
</dbReference>
<feature type="non-terminal residue" evidence="2">
    <location>
        <position position="238"/>
    </location>
</feature>
<evidence type="ECO:0000256" key="1">
    <source>
        <dbReference type="SAM" id="MobiDB-lite"/>
    </source>
</evidence>
<dbReference type="AlphaFoldDB" id="A0A9N9BCF3"/>
<feature type="region of interest" description="Disordered" evidence="1">
    <location>
        <begin position="118"/>
        <end position="238"/>
    </location>
</feature>
<name>A0A9N9BCF3_9GLOM</name>
<reference evidence="2" key="1">
    <citation type="submission" date="2021-06" db="EMBL/GenBank/DDBJ databases">
        <authorList>
            <person name="Kallberg Y."/>
            <person name="Tangrot J."/>
            <person name="Rosling A."/>
        </authorList>
    </citation>
    <scope>NUCLEOTIDE SEQUENCE</scope>
    <source>
        <strain evidence="2">IA702</strain>
    </source>
</reference>